<accession>A0A7S3Q8S7</accession>
<protein>
    <submittedName>
        <fullName evidence="1">Uncharacterized protein</fullName>
    </submittedName>
</protein>
<name>A0A7S3Q8S7_9STRA</name>
<proteinExistence type="predicted"/>
<organism evidence="1">
    <name type="scientific">Chaetoceros debilis</name>
    <dbReference type="NCBI Taxonomy" id="122233"/>
    <lineage>
        <taxon>Eukaryota</taxon>
        <taxon>Sar</taxon>
        <taxon>Stramenopiles</taxon>
        <taxon>Ochrophyta</taxon>
        <taxon>Bacillariophyta</taxon>
        <taxon>Coscinodiscophyceae</taxon>
        <taxon>Chaetocerotophycidae</taxon>
        <taxon>Chaetocerotales</taxon>
        <taxon>Chaetocerotaceae</taxon>
        <taxon>Chaetoceros</taxon>
    </lineage>
</organism>
<sequence length="154" mass="17921">MIERAINKSVSSEEFASNKTEKFVPFAQLMIEELVIKFLDTFNPNQANYEKSSLKFLDAFKDRLKEEHAITINEFSATADDDDGDERLLGEMNNYSDNIKKDINTIFCTLREKIERDVLVEETWKEAQKCILPTDEYADTPLKELEKDLNRLKS</sequence>
<dbReference type="AlphaFoldDB" id="A0A7S3Q8S7"/>
<gene>
    <name evidence="1" type="ORF">CDEB00056_LOCUS14329</name>
</gene>
<dbReference type="EMBL" id="HBIO01018648">
    <property type="protein sequence ID" value="CAE0469476.1"/>
    <property type="molecule type" value="Transcribed_RNA"/>
</dbReference>
<reference evidence="1" key="1">
    <citation type="submission" date="2021-01" db="EMBL/GenBank/DDBJ databases">
        <authorList>
            <person name="Corre E."/>
            <person name="Pelletier E."/>
            <person name="Niang G."/>
            <person name="Scheremetjew M."/>
            <person name="Finn R."/>
            <person name="Kale V."/>
            <person name="Holt S."/>
            <person name="Cochrane G."/>
            <person name="Meng A."/>
            <person name="Brown T."/>
            <person name="Cohen L."/>
        </authorList>
    </citation>
    <scope>NUCLEOTIDE SEQUENCE</scope>
    <source>
        <strain evidence="1">MM31A-1</strain>
    </source>
</reference>
<evidence type="ECO:0000313" key="1">
    <source>
        <dbReference type="EMBL" id="CAE0469476.1"/>
    </source>
</evidence>